<evidence type="ECO:0008006" key="3">
    <source>
        <dbReference type="Google" id="ProtNLM"/>
    </source>
</evidence>
<dbReference type="Gramene" id="rna26408">
    <property type="protein sequence ID" value="RHN63677.1"/>
    <property type="gene ID" value="gene26408"/>
</dbReference>
<reference evidence="2" key="1">
    <citation type="journal article" date="2018" name="Nat. Plants">
        <title>Whole-genome landscape of Medicago truncatula symbiotic genes.</title>
        <authorList>
            <person name="Pecrix Y."/>
            <person name="Gamas P."/>
            <person name="Carrere S."/>
        </authorList>
    </citation>
    <scope>NUCLEOTIDE SEQUENCE</scope>
    <source>
        <tissue evidence="2">Leaves</tissue>
    </source>
</reference>
<keyword evidence="1" id="KW-1133">Transmembrane helix</keyword>
<name>A0A396IL64_MEDTR</name>
<proteinExistence type="predicted"/>
<keyword evidence="1" id="KW-0472">Membrane</keyword>
<feature type="transmembrane region" description="Helical" evidence="1">
    <location>
        <begin position="20"/>
        <end position="43"/>
    </location>
</feature>
<comment type="caution">
    <text evidence="2">The sequence shown here is derived from an EMBL/GenBank/DDBJ whole genome shotgun (WGS) entry which is preliminary data.</text>
</comment>
<evidence type="ECO:0000313" key="2">
    <source>
        <dbReference type="EMBL" id="RHN63677.1"/>
    </source>
</evidence>
<organism evidence="2">
    <name type="scientific">Medicago truncatula</name>
    <name type="common">Barrel medic</name>
    <name type="synonym">Medicago tribuloides</name>
    <dbReference type="NCBI Taxonomy" id="3880"/>
    <lineage>
        <taxon>Eukaryota</taxon>
        <taxon>Viridiplantae</taxon>
        <taxon>Streptophyta</taxon>
        <taxon>Embryophyta</taxon>
        <taxon>Tracheophyta</taxon>
        <taxon>Spermatophyta</taxon>
        <taxon>Magnoliopsida</taxon>
        <taxon>eudicotyledons</taxon>
        <taxon>Gunneridae</taxon>
        <taxon>Pentapetalae</taxon>
        <taxon>rosids</taxon>
        <taxon>fabids</taxon>
        <taxon>Fabales</taxon>
        <taxon>Fabaceae</taxon>
        <taxon>Papilionoideae</taxon>
        <taxon>50 kb inversion clade</taxon>
        <taxon>NPAAA clade</taxon>
        <taxon>Hologalegina</taxon>
        <taxon>IRL clade</taxon>
        <taxon>Trifolieae</taxon>
        <taxon>Medicago</taxon>
    </lineage>
</organism>
<dbReference type="EMBL" id="PSQE01000004">
    <property type="protein sequence ID" value="RHN63677.1"/>
    <property type="molecule type" value="Genomic_DNA"/>
</dbReference>
<gene>
    <name evidence="2" type="ORF">MtrunA17_Chr4g0060911</name>
</gene>
<dbReference type="AlphaFoldDB" id="A0A396IL64"/>
<accession>A0A396IL64</accession>
<dbReference type="Proteomes" id="UP000265566">
    <property type="component" value="Chromosome 4"/>
</dbReference>
<protein>
    <recommendedName>
        <fullName evidence="3">Transmembrane protein</fullName>
    </recommendedName>
</protein>
<evidence type="ECO:0000256" key="1">
    <source>
        <dbReference type="SAM" id="Phobius"/>
    </source>
</evidence>
<keyword evidence="1" id="KW-0812">Transmembrane</keyword>
<sequence>MLTNLNRTNRFSSSYYSLSSLVLPLQSPSLAVISASVVAMAFTSHLSAKIVVMVKNCCWVGEEMSCCFWG</sequence>